<accession>A0ABW2JM97</accession>
<dbReference type="RefSeq" id="WP_381833969.1">
    <property type="nucleotide sequence ID" value="NZ_JBHTCF010000011.1"/>
</dbReference>
<comment type="caution">
    <text evidence="2">The sequence shown here is derived from an EMBL/GenBank/DDBJ whole genome shotgun (WGS) entry which is preliminary data.</text>
</comment>
<protein>
    <submittedName>
        <fullName evidence="2">Uncharacterized protein</fullName>
    </submittedName>
</protein>
<keyword evidence="3" id="KW-1185">Reference proteome</keyword>
<feature type="region of interest" description="Disordered" evidence="1">
    <location>
        <begin position="76"/>
        <end position="123"/>
    </location>
</feature>
<dbReference type="EMBL" id="JBHTCF010000011">
    <property type="protein sequence ID" value="MFC7307279.1"/>
    <property type="molecule type" value="Genomic_DNA"/>
</dbReference>
<dbReference type="Proteomes" id="UP001596523">
    <property type="component" value="Unassembled WGS sequence"/>
</dbReference>
<proteinExistence type="predicted"/>
<name>A0ABW2JM97_9ACTN</name>
<evidence type="ECO:0000313" key="3">
    <source>
        <dbReference type="Proteomes" id="UP001596523"/>
    </source>
</evidence>
<evidence type="ECO:0000313" key="2">
    <source>
        <dbReference type="EMBL" id="MFC7307279.1"/>
    </source>
</evidence>
<organism evidence="2 3">
    <name type="scientific">Streptomyces monticola</name>
    <dbReference type="NCBI Taxonomy" id="2666263"/>
    <lineage>
        <taxon>Bacteria</taxon>
        <taxon>Bacillati</taxon>
        <taxon>Actinomycetota</taxon>
        <taxon>Actinomycetes</taxon>
        <taxon>Kitasatosporales</taxon>
        <taxon>Streptomycetaceae</taxon>
        <taxon>Streptomyces</taxon>
    </lineage>
</organism>
<reference evidence="3" key="1">
    <citation type="journal article" date="2019" name="Int. J. Syst. Evol. Microbiol.">
        <title>The Global Catalogue of Microorganisms (GCM) 10K type strain sequencing project: providing services to taxonomists for standard genome sequencing and annotation.</title>
        <authorList>
            <consortium name="The Broad Institute Genomics Platform"/>
            <consortium name="The Broad Institute Genome Sequencing Center for Infectious Disease"/>
            <person name="Wu L."/>
            <person name="Ma J."/>
        </authorList>
    </citation>
    <scope>NUCLEOTIDE SEQUENCE [LARGE SCALE GENOMIC DNA]</scope>
    <source>
        <strain evidence="3">SYNS20</strain>
    </source>
</reference>
<evidence type="ECO:0000256" key="1">
    <source>
        <dbReference type="SAM" id="MobiDB-lite"/>
    </source>
</evidence>
<gene>
    <name evidence="2" type="ORF">ACFQVC_24025</name>
</gene>
<sequence length="123" mass="12981">MEIRVRVVGDDASPEALSSLRAWLEDARRWRITPGDDAFELVVELAGGPGGGRELTELGALVDSWRRTRADAVAAALSGPEPDAYGGIAPLDSHSSSEPDDAHATGNTPPGPVIDPGDDWPRE</sequence>